<keyword evidence="5 7" id="KW-0496">Mitochondrion</keyword>
<evidence type="ECO:0000313" key="10">
    <source>
        <dbReference type="Proteomes" id="UP000030693"/>
    </source>
</evidence>
<evidence type="ECO:0000256" key="4">
    <source>
        <dbReference type="ARBA" id="ARBA00022679"/>
    </source>
</evidence>
<evidence type="ECO:0000256" key="2">
    <source>
        <dbReference type="ARBA" id="ARBA00005891"/>
    </source>
</evidence>
<keyword evidence="4 7" id="KW-0808">Transferase</keyword>
<comment type="subcellular location">
    <subcellularLocation>
        <location evidence="1 7">Mitochondrion</location>
    </subcellularLocation>
</comment>
<evidence type="ECO:0000256" key="1">
    <source>
        <dbReference type="ARBA" id="ARBA00004173"/>
    </source>
</evidence>
<dbReference type="Pfam" id="PF02636">
    <property type="entry name" value="Methyltransf_28"/>
    <property type="match status" value="1"/>
</dbReference>
<accession>A0A058Z3X3</accession>
<evidence type="ECO:0000256" key="3">
    <source>
        <dbReference type="ARBA" id="ARBA00022603"/>
    </source>
</evidence>
<keyword evidence="10" id="KW-1185">Reference proteome</keyword>
<evidence type="ECO:0000256" key="8">
    <source>
        <dbReference type="SAM" id="MobiDB-lite"/>
    </source>
</evidence>
<name>A0A058Z3X3_FONAL</name>
<dbReference type="InterPro" id="IPR029063">
    <property type="entry name" value="SAM-dependent_MTases_sf"/>
</dbReference>
<dbReference type="GeneID" id="20529094"/>
<comment type="similarity">
    <text evidence="2 7">Belongs to the NDUFAF7 family.</text>
</comment>
<dbReference type="GO" id="GO:0032259">
    <property type="term" value="P:methylation"/>
    <property type="evidence" value="ECO:0007669"/>
    <property type="project" value="UniProtKB-KW"/>
</dbReference>
<keyword evidence="3 7" id="KW-0489">Methyltransferase</keyword>
<evidence type="ECO:0000256" key="7">
    <source>
        <dbReference type="RuleBase" id="RU364114"/>
    </source>
</evidence>
<protein>
    <recommendedName>
        <fullName evidence="7">Protein arginine methyltransferase NDUFAF7</fullName>
        <ecNumber evidence="7">2.1.1.320</ecNumber>
    </recommendedName>
</protein>
<evidence type="ECO:0000256" key="6">
    <source>
        <dbReference type="ARBA" id="ARBA00048612"/>
    </source>
</evidence>
<dbReference type="InterPro" id="IPR038375">
    <property type="entry name" value="NDUFAF7_sf"/>
</dbReference>
<sequence>MLARQALVAGPRWLPTCRRALSTTPAPGVLLRDYLFRGLYAPGAGYFEQHATILQTSPAGEAEHPAPVASGRAPPSGQRLAFDQLAGETEYKQAVARLYTGAIGSADQPGDSPQVWHTPVEIFSPWYGRALGRYLLSQHGRRLSRHGEHPLSVTELGGGNGTLMLDILDYIQAEAPSVYQTMQYSLYDVSSRMHALQRAALAGSAHAPLLDRRPGPAAGSVQLHHRSALDIDPSPDLGFVISAEMLDNLPHDRVVWSARAPTKPFEIHVAPGPEPNGLPHALARPAADPWVIQYLTLHMEYRRFLDTMAAHQDASIWARVKSWVGSVTGGMAASTVAGPSLSPMGADHLPVSNMLGDIMYGLYAPTVCLQLMDRLARARPRQSLLFTDFSALPDAVSSEPLAPVVQSVLRPDQFPGFRLYPGITDSLYAPSVTDCQSAMAAETRALKTYLLPPDLLRQCDVFFPTDFQWLVWLDARLRRRHHPELFGPEEGTGAGSHAAGTGRALSHGDFFRAFGSPTGTRTRSGFDPLVDDYFNVGFLLTGTLDADAP</sequence>
<evidence type="ECO:0000313" key="9">
    <source>
        <dbReference type="EMBL" id="KCV68950.1"/>
    </source>
</evidence>
<dbReference type="OrthoDB" id="17415at2759"/>
<dbReference type="SUPFAM" id="SSF53335">
    <property type="entry name" value="S-adenosyl-L-methionine-dependent methyltransferases"/>
    <property type="match status" value="1"/>
</dbReference>
<comment type="function">
    <text evidence="7">Arginine methyltransferase involved in the assembly or stability of mitochondrial NADH:ubiquinone oxidoreductase complex (complex I).</text>
</comment>
<dbReference type="PANTHER" id="PTHR12049">
    <property type="entry name" value="PROTEIN ARGININE METHYLTRANSFERASE NDUFAF7, MITOCHONDRIAL"/>
    <property type="match status" value="1"/>
</dbReference>
<dbReference type="RefSeq" id="XP_009496521.1">
    <property type="nucleotide sequence ID" value="XM_009498246.1"/>
</dbReference>
<gene>
    <name evidence="9" type="ORF">H696_04369</name>
</gene>
<dbReference type="AlphaFoldDB" id="A0A058Z3X3"/>
<dbReference type="GO" id="GO:0005739">
    <property type="term" value="C:mitochondrion"/>
    <property type="evidence" value="ECO:0007669"/>
    <property type="project" value="UniProtKB-SubCell"/>
</dbReference>
<dbReference type="GO" id="GO:0035243">
    <property type="term" value="F:protein-arginine omega-N symmetric methyltransferase activity"/>
    <property type="evidence" value="ECO:0007669"/>
    <property type="project" value="UniProtKB-EC"/>
</dbReference>
<dbReference type="EC" id="2.1.1.320" evidence="7"/>
<dbReference type="eggNOG" id="ENOG502QRKD">
    <property type="taxonomic scope" value="Eukaryota"/>
</dbReference>
<evidence type="ECO:0000256" key="5">
    <source>
        <dbReference type="ARBA" id="ARBA00023128"/>
    </source>
</evidence>
<dbReference type="InterPro" id="IPR003788">
    <property type="entry name" value="NDUFAF7"/>
</dbReference>
<proteinExistence type="inferred from homology"/>
<dbReference type="PANTHER" id="PTHR12049:SF5">
    <property type="entry name" value="PROTEIN ARGININE METHYLTRANSFERASE NDUFAF7 HOMOLOG, MITOCHONDRIAL"/>
    <property type="match status" value="1"/>
</dbReference>
<dbReference type="STRING" id="691883.A0A058Z3X3"/>
<reference evidence="9" key="1">
    <citation type="submission" date="2013-04" db="EMBL/GenBank/DDBJ databases">
        <title>The Genome Sequence of Fonticula alba ATCC 38817.</title>
        <authorList>
            <consortium name="The Broad Institute Genomics Platform"/>
            <person name="Russ C."/>
            <person name="Cuomo C."/>
            <person name="Burger G."/>
            <person name="Gray M.W."/>
            <person name="Holland P.W.H."/>
            <person name="King N."/>
            <person name="Lang F.B.F."/>
            <person name="Roger A.J."/>
            <person name="Ruiz-Trillo I."/>
            <person name="Brown M."/>
            <person name="Walker B."/>
            <person name="Young S."/>
            <person name="Zeng Q."/>
            <person name="Gargeya S."/>
            <person name="Fitzgerald M."/>
            <person name="Haas B."/>
            <person name="Abouelleil A."/>
            <person name="Allen A.W."/>
            <person name="Alvarado L."/>
            <person name="Arachchi H.M."/>
            <person name="Berlin A.M."/>
            <person name="Chapman S.B."/>
            <person name="Gainer-Dewar J."/>
            <person name="Goldberg J."/>
            <person name="Griggs A."/>
            <person name="Gujja S."/>
            <person name="Hansen M."/>
            <person name="Howarth C."/>
            <person name="Imamovic A."/>
            <person name="Ireland A."/>
            <person name="Larimer J."/>
            <person name="McCowan C."/>
            <person name="Murphy C."/>
            <person name="Pearson M."/>
            <person name="Poon T.W."/>
            <person name="Priest M."/>
            <person name="Roberts A."/>
            <person name="Saif S."/>
            <person name="Shea T."/>
            <person name="Sisk P."/>
            <person name="Sykes S."/>
            <person name="Wortman J."/>
            <person name="Nusbaum C."/>
            <person name="Birren B."/>
        </authorList>
    </citation>
    <scope>NUCLEOTIDE SEQUENCE [LARGE SCALE GENOMIC DNA]</scope>
    <source>
        <strain evidence="9">ATCC 38817</strain>
    </source>
</reference>
<dbReference type="Gene3D" id="3.40.50.12710">
    <property type="match status" value="1"/>
</dbReference>
<comment type="catalytic activity">
    <reaction evidence="6 7">
        <text>L-arginyl-[protein] + 2 S-adenosyl-L-methionine = N(omega),N(omega)'-dimethyl-L-arginyl-[protein] + 2 S-adenosyl-L-homocysteine + 2 H(+)</text>
        <dbReference type="Rhea" id="RHEA:48108"/>
        <dbReference type="Rhea" id="RHEA-COMP:10532"/>
        <dbReference type="Rhea" id="RHEA-COMP:11992"/>
        <dbReference type="ChEBI" id="CHEBI:15378"/>
        <dbReference type="ChEBI" id="CHEBI:29965"/>
        <dbReference type="ChEBI" id="CHEBI:57856"/>
        <dbReference type="ChEBI" id="CHEBI:59789"/>
        <dbReference type="ChEBI" id="CHEBI:88221"/>
        <dbReference type="EC" id="2.1.1.320"/>
    </reaction>
</comment>
<dbReference type="OMA" id="FRVTEAI"/>
<dbReference type="EMBL" id="KB932207">
    <property type="protein sequence ID" value="KCV68950.1"/>
    <property type="molecule type" value="Genomic_DNA"/>
</dbReference>
<feature type="region of interest" description="Disordered" evidence="8">
    <location>
        <begin position="58"/>
        <end position="77"/>
    </location>
</feature>
<dbReference type="Proteomes" id="UP000030693">
    <property type="component" value="Unassembled WGS sequence"/>
</dbReference>
<organism evidence="9">
    <name type="scientific">Fonticula alba</name>
    <name type="common">Slime mold</name>
    <dbReference type="NCBI Taxonomy" id="691883"/>
    <lineage>
        <taxon>Eukaryota</taxon>
        <taxon>Rotosphaerida</taxon>
        <taxon>Fonticulaceae</taxon>
        <taxon>Fonticula</taxon>
    </lineage>
</organism>